<evidence type="ECO:0000313" key="3">
    <source>
        <dbReference type="Proteomes" id="UP000293823"/>
    </source>
</evidence>
<dbReference type="OrthoDB" id="3659804at2759"/>
<evidence type="ECO:0000313" key="2">
    <source>
        <dbReference type="EMBL" id="RYO63361.1"/>
    </source>
</evidence>
<protein>
    <submittedName>
        <fullName evidence="2">Uncharacterized protein</fullName>
    </submittedName>
</protein>
<reference evidence="3" key="1">
    <citation type="journal article" date="2019" name="bioRxiv">
        <title>Genomics, evolutionary history and diagnostics of the Alternaria alternata species group including apple and Asian pear pathotypes.</title>
        <authorList>
            <person name="Armitage A.D."/>
            <person name="Cockerton H.M."/>
            <person name="Sreenivasaprasad S."/>
            <person name="Woodhall J.W."/>
            <person name="Lane C.R."/>
            <person name="Harrison R.J."/>
            <person name="Clarkson J.P."/>
        </authorList>
    </citation>
    <scope>NUCLEOTIDE SEQUENCE [LARGE SCALE GENOMIC DNA]</scope>
    <source>
        <strain evidence="3">RGR 97.0016</strain>
    </source>
</reference>
<sequence>MPSHDQAPLAPLHAFVTARRGAAFEADIFAVLLTCPLVIRSAEFALADGALYATPNVIPPIGNFTERFWKLNEDVRIDRGSSRFWSRLLVLFDIKSKVSRRAEDQIYTTPVSQRARVAFYICICAANPSYVELIPNRHGGENGSSDNRGRNVAVNISRKSFLPPRAYGALSPCNSPYRMPIALLSEALQSMAECARGSGDYVNPWTRVRFTGWSPHIEHANDGLMPKEDSQHFTSFLSIIEIWRSVRNANNRAENAIPMHFGFVDHQPCLADFKFLVPSTMQHVQRQVFVQHKIDGRYRSPASPLNKVAIARNGTKGSLNYYFTHHNQFDFLFYQFDYTDLEQRSWTQFFFLPERELPDEFYKTKDLEGDFSSSAWKKYWIEQDKAGRWVQHVYDIIQSNPQPRKPGHRPARPSEPTDATQKALPIRLPLSPVNETSWFYRKLFYTLMSQCASRLSGLVIVLSRGNDMGDFAYCRYQWTKCEQDAFFAHGDPPATITQLPYLTSTVPFHVITSTKEQTSRGPSLSSTDFRRVNSCRQDRLLVFDVFGLEGRDIDGPVLVVPTNDISPTSAQRALYDSNNSSDHHNNEFDERVPLLAELLHTRLIPADYAVGTGGPLLFERDDSWGALWMLLDKFSGVDNFTHPMKSGEARSPCSYQSMVVELHQSQIERHFEMDVNRTVFIESDREEDE</sequence>
<organism evidence="2 3">
    <name type="scientific">Alternaria arborescens</name>
    <dbReference type="NCBI Taxonomy" id="156630"/>
    <lineage>
        <taxon>Eukaryota</taxon>
        <taxon>Fungi</taxon>
        <taxon>Dikarya</taxon>
        <taxon>Ascomycota</taxon>
        <taxon>Pezizomycotina</taxon>
        <taxon>Dothideomycetes</taxon>
        <taxon>Pleosporomycetidae</taxon>
        <taxon>Pleosporales</taxon>
        <taxon>Pleosporineae</taxon>
        <taxon>Pleosporaceae</taxon>
        <taxon>Alternaria</taxon>
        <taxon>Alternaria sect. Alternaria</taxon>
    </lineage>
</organism>
<dbReference type="EMBL" id="PEJP01000021">
    <property type="protein sequence ID" value="RYO63361.1"/>
    <property type="molecule type" value="Genomic_DNA"/>
</dbReference>
<dbReference type="AlphaFoldDB" id="A0A4Q4S0V9"/>
<feature type="region of interest" description="Disordered" evidence="1">
    <location>
        <begin position="399"/>
        <end position="421"/>
    </location>
</feature>
<gene>
    <name evidence="2" type="ORF">AA0113_g6027</name>
</gene>
<proteinExistence type="predicted"/>
<name>A0A4Q4S0V9_9PLEO</name>
<evidence type="ECO:0000256" key="1">
    <source>
        <dbReference type="SAM" id="MobiDB-lite"/>
    </source>
</evidence>
<keyword evidence="3" id="KW-1185">Reference proteome</keyword>
<accession>A0A4Q4S0V9</accession>
<comment type="caution">
    <text evidence="2">The sequence shown here is derived from an EMBL/GenBank/DDBJ whole genome shotgun (WGS) entry which is preliminary data.</text>
</comment>
<dbReference type="Proteomes" id="UP000293823">
    <property type="component" value="Unassembled WGS sequence"/>
</dbReference>